<name>L8X4Y3_THACA</name>
<protein>
    <submittedName>
        <fullName evidence="1">Uncharacterized protein</fullName>
    </submittedName>
</protein>
<sequence length="29" mass="3393">MEGVVKTNAMASTEKLRRTWRFALIKLIE</sequence>
<reference evidence="1 2" key="1">
    <citation type="journal article" date="2013" name="Nat. Commun.">
        <title>The evolution and pathogenic mechanisms of the rice sheath blight pathogen.</title>
        <authorList>
            <person name="Zheng A."/>
            <person name="Lin R."/>
            <person name="Xu L."/>
            <person name="Qin P."/>
            <person name="Tang C."/>
            <person name="Ai P."/>
            <person name="Zhang D."/>
            <person name="Liu Y."/>
            <person name="Sun Z."/>
            <person name="Feng H."/>
            <person name="Wang Y."/>
            <person name="Chen Y."/>
            <person name="Liang X."/>
            <person name="Fu R."/>
            <person name="Li Q."/>
            <person name="Zhang J."/>
            <person name="Yu X."/>
            <person name="Xie Z."/>
            <person name="Ding L."/>
            <person name="Guan P."/>
            <person name="Tang J."/>
            <person name="Liang Y."/>
            <person name="Wang S."/>
            <person name="Deng Q."/>
            <person name="Li S."/>
            <person name="Zhu J."/>
            <person name="Wang L."/>
            <person name="Liu H."/>
            <person name="Li P."/>
        </authorList>
    </citation>
    <scope>NUCLEOTIDE SEQUENCE [LARGE SCALE GENOMIC DNA]</scope>
    <source>
        <strain evidence="2">AG-1 IA</strain>
    </source>
</reference>
<evidence type="ECO:0000313" key="2">
    <source>
        <dbReference type="Proteomes" id="UP000011668"/>
    </source>
</evidence>
<proteinExistence type="predicted"/>
<accession>L8X4Y3</accession>
<evidence type="ECO:0000313" key="1">
    <source>
        <dbReference type="EMBL" id="ELU43689.1"/>
    </source>
</evidence>
<gene>
    <name evidence="1" type="ORF">AG1IA_02285</name>
</gene>
<dbReference type="AlphaFoldDB" id="L8X4Y3"/>
<dbReference type="HOGENOM" id="CLU_3410803_0_0_1"/>
<dbReference type="Proteomes" id="UP000011668">
    <property type="component" value="Unassembled WGS sequence"/>
</dbReference>
<organism evidence="1 2">
    <name type="scientific">Thanatephorus cucumeris (strain AG1-IA)</name>
    <name type="common">Rice sheath blight fungus</name>
    <name type="synonym">Rhizoctonia solani</name>
    <dbReference type="NCBI Taxonomy" id="983506"/>
    <lineage>
        <taxon>Eukaryota</taxon>
        <taxon>Fungi</taxon>
        <taxon>Dikarya</taxon>
        <taxon>Basidiomycota</taxon>
        <taxon>Agaricomycotina</taxon>
        <taxon>Agaricomycetes</taxon>
        <taxon>Cantharellales</taxon>
        <taxon>Ceratobasidiaceae</taxon>
        <taxon>Rhizoctonia</taxon>
        <taxon>Rhizoctonia solani AG-1</taxon>
    </lineage>
</organism>
<dbReference type="EMBL" id="AFRT01000515">
    <property type="protein sequence ID" value="ELU43689.1"/>
    <property type="molecule type" value="Genomic_DNA"/>
</dbReference>
<comment type="caution">
    <text evidence="1">The sequence shown here is derived from an EMBL/GenBank/DDBJ whole genome shotgun (WGS) entry which is preliminary data.</text>
</comment>
<keyword evidence="2" id="KW-1185">Reference proteome</keyword>